<accession>A0A0B0NKZ9</accession>
<proteinExistence type="predicted"/>
<reference evidence="2" key="1">
    <citation type="submission" date="2014-09" db="EMBL/GenBank/DDBJ databases">
        <authorList>
            <person name="Mudge J."/>
            <person name="Ramaraj T."/>
            <person name="Lindquist I.E."/>
            <person name="Bharti A.K."/>
            <person name="Sundararajan A."/>
            <person name="Cameron C.T."/>
            <person name="Woodward J.E."/>
            <person name="May G.D."/>
            <person name="Brubaker C."/>
            <person name="Broadhvest J."/>
            <person name="Wilkins T.A."/>
        </authorList>
    </citation>
    <scope>NUCLEOTIDE SEQUENCE</scope>
    <source>
        <strain evidence="2">cv. AKA8401</strain>
    </source>
</reference>
<evidence type="ECO:0000313" key="2">
    <source>
        <dbReference type="Proteomes" id="UP000032142"/>
    </source>
</evidence>
<evidence type="ECO:0000313" key="1">
    <source>
        <dbReference type="EMBL" id="KHG15223.1"/>
    </source>
</evidence>
<dbReference type="AlphaFoldDB" id="A0A0B0NKZ9"/>
<protein>
    <submittedName>
        <fullName evidence="1">Uncharacterized protein</fullName>
    </submittedName>
</protein>
<organism evidence="1 2">
    <name type="scientific">Gossypium arboreum</name>
    <name type="common">Tree cotton</name>
    <name type="synonym">Gossypium nanking</name>
    <dbReference type="NCBI Taxonomy" id="29729"/>
    <lineage>
        <taxon>Eukaryota</taxon>
        <taxon>Viridiplantae</taxon>
        <taxon>Streptophyta</taxon>
        <taxon>Embryophyta</taxon>
        <taxon>Tracheophyta</taxon>
        <taxon>Spermatophyta</taxon>
        <taxon>Magnoliopsida</taxon>
        <taxon>eudicotyledons</taxon>
        <taxon>Gunneridae</taxon>
        <taxon>Pentapetalae</taxon>
        <taxon>rosids</taxon>
        <taxon>malvids</taxon>
        <taxon>Malvales</taxon>
        <taxon>Malvaceae</taxon>
        <taxon>Malvoideae</taxon>
        <taxon>Gossypium</taxon>
    </lineage>
</organism>
<keyword evidence="2" id="KW-1185">Reference proteome</keyword>
<gene>
    <name evidence="1" type="ORF">F383_20429</name>
</gene>
<sequence length="75" mass="8936">MQFRSCNQDPTLSIPCYYSECHSRSLLAKCPLKIDLYGCTRWGYRGRYFSISFFYFSLSKGPKERNNLKYCMHLD</sequence>
<dbReference type="EMBL" id="KN403237">
    <property type="protein sequence ID" value="KHG15223.1"/>
    <property type="molecule type" value="Genomic_DNA"/>
</dbReference>
<dbReference type="Proteomes" id="UP000032142">
    <property type="component" value="Unassembled WGS sequence"/>
</dbReference>
<name>A0A0B0NKZ9_GOSAR</name>